<dbReference type="EMBL" id="CAJVQB010028331">
    <property type="protein sequence ID" value="CAG8812171.1"/>
    <property type="molecule type" value="Genomic_DNA"/>
</dbReference>
<proteinExistence type="predicted"/>
<protein>
    <submittedName>
        <fullName evidence="1">1627_t:CDS:1</fullName>
    </submittedName>
</protein>
<evidence type="ECO:0000313" key="1">
    <source>
        <dbReference type="EMBL" id="CAG8812171.1"/>
    </source>
</evidence>
<accession>A0ABN7W395</accession>
<keyword evidence="2" id="KW-1185">Reference proteome</keyword>
<evidence type="ECO:0000313" key="2">
    <source>
        <dbReference type="Proteomes" id="UP000789901"/>
    </source>
</evidence>
<name>A0ABN7W395_GIGMA</name>
<gene>
    <name evidence="1" type="ORF">GMARGA_LOCUS25504</name>
</gene>
<reference evidence="1 2" key="1">
    <citation type="submission" date="2021-06" db="EMBL/GenBank/DDBJ databases">
        <authorList>
            <person name="Kallberg Y."/>
            <person name="Tangrot J."/>
            <person name="Rosling A."/>
        </authorList>
    </citation>
    <scope>NUCLEOTIDE SEQUENCE [LARGE SCALE GENOMIC DNA]</scope>
    <source>
        <strain evidence="1 2">120-4 pot B 10/14</strain>
    </source>
</reference>
<organism evidence="1 2">
    <name type="scientific">Gigaspora margarita</name>
    <dbReference type="NCBI Taxonomy" id="4874"/>
    <lineage>
        <taxon>Eukaryota</taxon>
        <taxon>Fungi</taxon>
        <taxon>Fungi incertae sedis</taxon>
        <taxon>Mucoromycota</taxon>
        <taxon>Glomeromycotina</taxon>
        <taxon>Glomeromycetes</taxon>
        <taxon>Diversisporales</taxon>
        <taxon>Gigasporaceae</taxon>
        <taxon>Gigaspora</taxon>
    </lineage>
</organism>
<comment type="caution">
    <text evidence="1">The sequence shown here is derived from an EMBL/GenBank/DDBJ whole genome shotgun (WGS) entry which is preliminary data.</text>
</comment>
<dbReference type="Proteomes" id="UP000789901">
    <property type="component" value="Unassembled WGS sequence"/>
</dbReference>
<sequence length="51" mass="6020">MKRMETAMTLQSLGIRHANKRMDVNFSNRPGINEVYRELESQRKDQQNLAL</sequence>